<dbReference type="Pfam" id="PF13240">
    <property type="entry name" value="Zn_Ribbon_1"/>
    <property type="match status" value="1"/>
</dbReference>
<dbReference type="InterPro" id="IPR038587">
    <property type="entry name" value="Ribosomal_eL40_sf"/>
</dbReference>
<organism evidence="3 4">
    <name type="scientific">Levilactobacillus paucivorans</name>
    <dbReference type="NCBI Taxonomy" id="616990"/>
    <lineage>
        <taxon>Bacteria</taxon>
        <taxon>Bacillati</taxon>
        <taxon>Bacillota</taxon>
        <taxon>Bacilli</taxon>
        <taxon>Lactobacillales</taxon>
        <taxon>Lactobacillaceae</taxon>
        <taxon>Levilactobacillus</taxon>
    </lineage>
</organism>
<gene>
    <name evidence="3" type="ORF">IV54_GL001657</name>
</gene>
<dbReference type="EMBL" id="JQCA01000043">
    <property type="protein sequence ID" value="KRO04137.1"/>
    <property type="molecule type" value="Genomic_DNA"/>
</dbReference>
<feature type="domain" description="Zinc-ribbon" evidence="2">
    <location>
        <begin position="8"/>
        <end position="27"/>
    </location>
</feature>
<dbReference type="Gene3D" id="4.10.1060.50">
    <property type="match status" value="1"/>
</dbReference>
<proteinExistence type="predicted"/>
<evidence type="ECO:0000259" key="2">
    <source>
        <dbReference type="Pfam" id="PF13240"/>
    </source>
</evidence>
<feature type="transmembrane region" description="Helical" evidence="1">
    <location>
        <begin position="58"/>
        <end position="83"/>
    </location>
</feature>
<accession>A0A0R2LRS9</accession>
<keyword evidence="1" id="KW-0812">Transmembrane</keyword>
<evidence type="ECO:0000256" key="1">
    <source>
        <dbReference type="SAM" id="Phobius"/>
    </source>
</evidence>
<feature type="transmembrane region" description="Helical" evidence="1">
    <location>
        <begin position="90"/>
        <end position="116"/>
    </location>
</feature>
<name>A0A0R2LRS9_9LACO</name>
<dbReference type="OrthoDB" id="2326443at2"/>
<comment type="caution">
    <text evidence="3">The sequence shown here is derived from an EMBL/GenBank/DDBJ whole genome shotgun (WGS) entry which is preliminary data.</text>
</comment>
<evidence type="ECO:0000313" key="3">
    <source>
        <dbReference type="EMBL" id="KRO04137.1"/>
    </source>
</evidence>
<keyword evidence="1" id="KW-0472">Membrane</keyword>
<sequence>MDQGTKICPNCGTKMAIDAEICPKCGAMQAQPMGGYTTGPTQIQSQVQSRKKTGMFLLWGWLSAVVSLFIPIVGIVSIVLGSLTIKSKRVAAGVVLIVAAVIFIFWGMTGFAQGFFGAM</sequence>
<dbReference type="Proteomes" id="UP000051906">
    <property type="component" value="Unassembled WGS sequence"/>
</dbReference>
<dbReference type="AlphaFoldDB" id="A0A0R2LRS9"/>
<protein>
    <recommendedName>
        <fullName evidence="2">Zinc-ribbon domain-containing protein</fullName>
    </recommendedName>
</protein>
<dbReference type="RefSeq" id="WP_125545637.1">
    <property type="nucleotide sequence ID" value="NZ_JQCA01000043.1"/>
</dbReference>
<dbReference type="PATRIC" id="fig|616990.3.peg.1752"/>
<evidence type="ECO:0000313" key="4">
    <source>
        <dbReference type="Proteomes" id="UP000051906"/>
    </source>
</evidence>
<keyword evidence="1" id="KW-1133">Transmembrane helix</keyword>
<keyword evidence="4" id="KW-1185">Reference proteome</keyword>
<reference evidence="3 4" key="1">
    <citation type="journal article" date="2015" name="Genome Announc.">
        <title>Expanding the biotechnology potential of lactobacilli through comparative genomics of 213 strains and associated genera.</title>
        <authorList>
            <person name="Sun Z."/>
            <person name="Harris H.M."/>
            <person name="McCann A."/>
            <person name="Guo C."/>
            <person name="Argimon S."/>
            <person name="Zhang W."/>
            <person name="Yang X."/>
            <person name="Jeffery I.B."/>
            <person name="Cooney J.C."/>
            <person name="Kagawa T.F."/>
            <person name="Liu W."/>
            <person name="Song Y."/>
            <person name="Salvetti E."/>
            <person name="Wrobel A."/>
            <person name="Rasinkangas P."/>
            <person name="Parkhill J."/>
            <person name="Rea M.C."/>
            <person name="O'Sullivan O."/>
            <person name="Ritari J."/>
            <person name="Douillard F.P."/>
            <person name="Paul Ross R."/>
            <person name="Yang R."/>
            <person name="Briner A.E."/>
            <person name="Felis G.E."/>
            <person name="de Vos W.M."/>
            <person name="Barrangou R."/>
            <person name="Klaenhammer T.R."/>
            <person name="Caufield P.W."/>
            <person name="Cui Y."/>
            <person name="Zhang H."/>
            <person name="O'Toole P.W."/>
        </authorList>
    </citation>
    <scope>NUCLEOTIDE SEQUENCE [LARGE SCALE GENOMIC DNA]</scope>
    <source>
        <strain evidence="3 4">DSM 22467</strain>
    </source>
</reference>
<dbReference type="InterPro" id="IPR026870">
    <property type="entry name" value="Zinc_ribbon_dom"/>
</dbReference>